<protein>
    <recommendedName>
        <fullName evidence="2">Zn(2)-C6 fungal-type domain-containing protein</fullName>
    </recommendedName>
</protein>
<name>A0A8H5F1A2_9AGAR</name>
<feature type="compositionally biased region" description="Basic and acidic residues" evidence="1">
    <location>
        <begin position="481"/>
        <end position="501"/>
    </location>
</feature>
<dbReference type="SMART" id="SM00066">
    <property type="entry name" value="GAL4"/>
    <property type="match status" value="1"/>
</dbReference>
<feature type="domain" description="Zn(2)-C6 fungal-type" evidence="2">
    <location>
        <begin position="348"/>
        <end position="378"/>
    </location>
</feature>
<feature type="region of interest" description="Disordered" evidence="1">
    <location>
        <begin position="288"/>
        <end position="345"/>
    </location>
</feature>
<dbReference type="InterPro" id="IPR036864">
    <property type="entry name" value="Zn2-C6_fun-type_DNA-bd_sf"/>
</dbReference>
<feature type="compositionally biased region" description="Low complexity" evidence="1">
    <location>
        <begin position="46"/>
        <end position="71"/>
    </location>
</feature>
<feature type="compositionally biased region" description="Low complexity" evidence="1">
    <location>
        <begin position="402"/>
        <end position="414"/>
    </location>
</feature>
<proteinExistence type="predicted"/>
<dbReference type="InterPro" id="IPR001138">
    <property type="entry name" value="Zn2Cys6_DnaBD"/>
</dbReference>
<evidence type="ECO:0000259" key="2">
    <source>
        <dbReference type="PROSITE" id="PS50048"/>
    </source>
</evidence>
<feature type="compositionally biased region" description="Basic and acidic residues" evidence="1">
    <location>
        <begin position="224"/>
        <end position="236"/>
    </location>
</feature>
<dbReference type="GO" id="GO:0008270">
    <property type="term" value="F:zinc ion binding"/>
    <property type="evidence" value="ECO:0007669"/>
    <property type="project" value="InterPro"/>
</dbReference>
<feature type="compositionally biased region" description="Pro residues" evidence="1">
    <location>
        <begin position="35"/>
        <end position="45"/>
    </location>
</feature>
<gene>
    <name evidence="3" type="ORF">D9611_011039</name>
</gene>
<dbReference type="Proteomes" id="UP000541558">
    <property type="component" value="Unassembled WGS sequence"/>
</dbReference>
<accession>A0A8H5F1A2</accession>
<feature type="compositionally biased region" description="Basic residues" evidence="1">
    <location>
        <begin position="382"/>
        <end position="401"/>
    </location>
</feature>
<dbReference type="AlphaFoldDB" id="A0A8H5F1A2"/>
<feature type="compositionally biased region" description="Low complexity" evidence="1">
    <location>
        <begin position="301"/>
        <end position="323"/>
    </location>
</feature>
<evidence type="ECO:0000256" key="1">
    <source>
        <dbReference type="SAM" id="MobiDB-lite"/>
    </source>
</evidence>
<keyword evidence="4" id="KW-1185">Reference proteome</keyword>
<dbReference type="InterPro" id="IPR053181">
    <property type="entry name" value="EcdB-like_regulator"/>
</dbReference>
<dbReference type="PROSITE" id="PS50048">
    <property type="entry name" value="ZN2_CY6_FUNGAL_2"/>
    <property type="match status" value="1"/>
</dbReference>
<feature type="compositionally biased region" description="Polar residues" evidence="1">
    <location>
        <begin position="324"/>
        <end position="338"/>
    </location>
</feature>
<dbReference type="Pfam" id="PF00172">
    <property type="entry name" value="Zn_clus"/>
    <property type="match status" value="1"/>
</dbReference>
<dbReference type="EMBL" id="JAACJK010000172">
    <property type="protein sequence ID" value="KAF5319931.1"/>
    <property type="molecule type" value="Genomic_DNA"/>
</dbReference>
<feature type="region of interest" description="Disordered" evidence="1">
    <location>
        <begin position="1"/>
        <end position="71"/>
    </location>
</feature>
<reference evidence="3 4" key="1">
    <citation type="journal article" date="2020" name="ISME J.">
        <title>Uncovering the hidden diversity of litter-decomposition mechanisms in mushroom-forming fungi.</title>
        <authorList>
            <person name="Floudas D."/>
            <person name="Bentzer J."/>
            <person name="Ahren D."/>
            <person name="Johansson T."/>
            <person name="Persson P."/>
            <person name="Tunlid A."/>
        </authorList>
    </citation>
    <scope>NUCLEOTIDE SEQUENCE [LARGE SCALE GENOMIC DNA]</scope>
    <source>
        <strain evidence="3 4">CBS 175.51</strain>
    </source>
</reference>
<dbReference type="CDD" id="cd00067">
    <property type="entry name" value="GAL4"/>
    <property type="match status" value="1"/>
</dbReference>
<evidence type="ECO:0000313" key="4">
    <source>
        <dbReference type="Proteomes" id="UP000541558"/>
    </source>
</evidence>
<organism evidence="3 4">
    <name type="scientific">Ephemerocybe angulata</name>
    <dbReference type="NCBI Taxonomy" id="980116"/>
    <lineage>
        <taxon>Eukaryota</taxon>
        <taxon>Fungi</taxon>
        <taxon>Dikarya</taxon>
        <taxon>Basidiomycota</taxon>
        <taxon>Agaricomycotina</taxon>
        <taxon>Agaricomycetes</taxon>
        <taxon>Agaricomycetidae</taxon>
        <taxon>Agaricales</taxon>
        <taxon>Agaricineae</taxon>
        <taxon>Psathyrellaceae</taxon>
        <taxon>Ephemerocybe</taxon>
    </lineage>
</organism>
<dbReference type="OrthoDB" id="39175at2759"/>
<sequence>MPTPDDDDSLSSSLPKSLRQHLYTGPRQQDLDSAPHPPLPLPPLSSPGIPLAPAAAADRLPSSSSSSLLGLAGAAVHQTAIQTHPQRPIYSDPVFHASRSSSLSRIINHSAPHLASEEQYVRRHSWREGEAGPSTFGYPSGTQRNTGAWQIQPKDEALPTVIPREEFSYPSSWPEADPPPTSHSYYHAPSQRRDRIDWGSRNPPMLSNPDVPLFEQRLTSPPPDTHRRSSEYHTRAEAPTLYTMDPSTPPHHMSSTGLYSPQYYSSAPNETSIHEHLRYLPSSSSSMLDNYTLPPPPSDSPSPSTSALRSRLLSPIMLPSSLSDAQNPNANDASSQNHAQKRTKTPVACEFCRGRKLKCDGDKPRCKNCAERQFECRYPTFQRRRGPGKAPRGSRTRKRTRAGSAGASRSASVGRELEASTSGRHMYPAQAHELEALAPEVRQFTSVINLDDYTFEPPAGAPQYPSMQIPRPPETGRWASRRRETSSEDRSDAEEMYRNTR</sequence>
<dbReference type="SUPFAM" id="SSF57701">
    <property type="entry name" value="Zn2/Cys6 DNA-binding domain"/>
    <property type="match status" value="1"/>
</dbReference>
<dbReference type="PROSITE" id="PS00463">
    <property type="entry name" value="ZN2_CY6_FUNGAL_1"/>
    <property type="match status" value="1"/>
</dbReference>
<feature type="region of interest" description="Disordered" evidence="1">
    <location>
        <begin position="168"/>
        <end position="259"/>
    </location>
</feature>
<comment type="caution">
    <text evidence="3">The sequence shown here is derived from an EMBL/GenBank/DDBJ whole genome shotgun (WGS) entry which is preliminary data.</text>
</comment>
<dbReference type="Gene3D" id="4.10.240.10">
    <property type="entry name" value="Zn(2)-C6 fungal-type DNA-binding domain"/>
    <property type="match status" value="1"/>
</dbReference>
<dbReference type="PANTHER" id="PTHR47785">
    <property type="entry name" value="ZN(II)2CYS6 TRANSCRIPTION FACTOR (EUROFUNG)-RELATED-RELATED"/>
    <property type="match status" value="1"/>
</dbReference>
<dbReference type="GO" id="GO:0000981">
    <property type="term" value="F:DNA-binding transcription factor activity, RNA polymerase II-specific"/>
    <property type="evidence" value="ECO:0007669"/>
    <property type="project" value="InterPro"/>
</dbReference>
<feature type="region of interest" description="Disordered" evidence="1">
    <location>
        <begin position="453"/>
        <end position="501"/>
    </location>
</feature>
<evidence type="ECO:0000313" key="3">
    <source>
        <dbReference type="EMBL" id="KAF5319931.1"/>
    </source>
</evidence>
<feature type="region of interest" description="Disordered" evidence="1">
    <location>
        <begin position="382"/>
        <end position="420"/>
    </location>
</feature>